<dbReference type="EMBL" id="CM056744">
    <property type="protein sequence ID" value="KAJ8668585.1"/>
    <property type="molecule type" value="Genomic_DNA"/>
</dbReference>
<dbReference type="Proteomes" id="UP001239111">
    <property type="component" value="Chromosome 4"/>
</dbReference>
<accession>A0ACC2NBQ9</accession>
<sequence>MPLFDISDFTPKQRGSHAYEISYAESKAQQYRHKTKYSFIPDIIFDEKSGKRYVKGEILGRGGFGECHEIQDSQTREKYACKVIPGAQSEKNRRSTKSEIDIHMSLRHKHIVGLYKYFIYGDNLFMVMELCKKESMGELLIRRETLTEYETRYFMKQILDGVNYMHKQKIVHRDLKLQNIFLDKGLNVKIGDFGLSARIKSDGKKRRTCCGTLCFMAPEILSRTGHSYEADVWSLGCIMYMFIKGEIPFTPSELELLEFAANIDGFEIWYELGGALQDKLRKDDSPGMSMISRILRVRPLDRPTVEELINDPFLTSGYLPKKLPESCLTEAPTFDQLQAFNEEQRLAVAELDPNNNQYSLAESLKILKEQLKSLFEFKTRIMECSDQKTEANYHPRIWVTKTTDQSAIYGFGYKLSNGSVGVLYNDATRLTMLGDHRNIVYTDQLGQESHHTISNHTNHLIKKIVWLKSISNDFMDEKLDRKADAGCNCAGPHVHLHQWISTEAALIMLLTDGTLQINFAGQTILILSPIMASVTHVDQKKIVKTYCLKNLQKSGCSATIAKCLRYVYHRLDWVSSKKFPRVSRAAWRLRC</sequence>
<organism evidence="1 2">
    <name type="scientific">Eretmocerus hayati</name>
    <dbReference type="NCBI Taxonomy" id="131215"/>
    <lineage>
        <taxon>Eukaryota</taxon>
        <taxon>Metazoa</taxon>
        <taxon>Ecdysozoa</taxon>
        <taxon>Arthropoda</taxon>
        <taxon>Hexapoda</taxon>
        <taxon>Insecta</taxon>
        <taxon>Pterygota</taxon>
        <taxon>Neoptera</taxon>
        <taxon>Endopterygota</taxon>
        <taxon>Hymenoptera</taxon>
        <taxon>Apocrita</taxon>
        <taxon>Proctotrupomorpha</taxon>
        <taxon>Chalcidoidea</taxon>
        <taxon>Aphelinidae</taxon>
        <taxon>Aphelininae</taxon>
        <taxon>Eretmocerus</taxon>
    </lineage>
</organism>
<keyword evidence="2" id="KW-1185">Reference proteome</keyword>
<reference evidence="1" key="1">
    <citation type="submission" date="2023-04" db="EMBL/GenBank/DDBJ databases">
        <title>A chromosome-level genome assembly of the parasitoid wasp Eretmocerus hayati.</title>
        <authorList>
            <person name="Zhong Y."/>
            <person name="Liu S."/>
            <person name="Liu Y."/>
        </authorList>
    </citation>
    <scope>NUCLEOTIDE SEQUENCE</scope>
    <source>
        <strain evidence="1">ZJU_SS_LIU_2023</strain>
    </source>
</reference>
<name>A0ACC2NBQ9_9HYME</name>
<evidence type="ECO:0000313" key="2">
    <source>
        <dbReference type="Proteomes" id="UP001239111"/>
    </source>
</evidence>
<comment type="caution">
    <text evidence="1">The sequence shown here is derived from an EMBL/GenBank/DDBJ whole genome shotgun (WGS) entry which is preliminary data.</text>
</comment>
<proteinExistence type="predicted"/>
<gene>
    <name evidence="1" type="ORF">QAD02_010248</name>
</gene>
<evidence type="ECO:0000313" key="1">
    <source>
        <dbReference type="EMBL" id="KAJ8668585.1"/>
    </source>
</evidence>
<protein>
    <submittedName>
        <fullName evidence="1">Uncharacterized protein</fullName>
    </submittedName>
</protein>